<gene>
    <name evidence="2" type="ORF">LCGC14_0228250</name>
</gene>
<feature type="domain" description="WGR" evidence="1">
    <location>
        <begin position="1"/>
        <end position="82"/>
    </location>
</feature>
<dbReference type="EMBL" id="LAZR01000110">
    <property type="protein sequence ID" value="KKN90456.1"/>
    <property type="molecule type" value="Genomic_DNA"/>
</dbReference>
<accession>A0A0F9WVN8</accession>
<dbReference type="Pfam" id="PF05406">
    <property type="entry name" value="WGR"/>
    <property type="match status" value="1"/>
</dbReference>
<dbReference type="InterPro" id="IPR036930">
    <property type="entry name" value="WGR_dom_sf"/>
</dbReference>
<dbReference type="InterPro" id="IPR008893">
    <property type="entry name" value="WGR_domain"/>
</dbReference>
<dbReference type="InterPro" id="IPR049809">
    <property type="entry name" value="YehF/YfeS-like_WGR"/>
</dbReference>
<dbReference type="SMART" id="SM00773">
    <property type="entry name" value="WGR"/>
    <property type="match status" value="1"/>
</dbReference>
<name>A0A0F9WVN8_9ZZZZ</name>
<dbReference type="AlphaFoldDB" id="A0A0F9WVN8"/>
<protein>
    <recommendedName>
        <fullName evidence="1">WGR domain-containing protein</fullName>
    </recommendedName>
</protein>
<proteinExistence type="predicted"/>
<dbReference type="PROSITE" id="PS51977">
    <property type="entry name" value="WGR"/>
    <property type="match status" value="1"/>
</dbReference>
<evidence type="ECO:0000259" key="1">
    <source>
        <dbReference type="PROSITE" id="PS51977"/>
    </source>
</evidence>
<sequence>MYWNFPEANMRLECINPDRNMFRFYEIRVEPTLFDEHALLICWGRIGKRGRQRIALTGNFAEVQKTAEKLEKTKVKRGYFAV</sequence>
<reference evidence="2" key="1">
    <citation type="journal article" date="2015" name="Nature">
        <title>Complex archaea that bridge the gap between prokaryotes and eukaryotes.</title>
        <authorList>
            <person name="Spang A."/>
            <person name="Saw J.H."/>
            <person name="Jorgensen S.L."/>
            <person name="Zaremba-Niedzwiedzka K."/>
            <person name="Martijn J."/>
            <person name="Lind A.E."/>
            <person name="van Eijk R."/>
            <person name="Schleper C."/>
            <person name="Guy L."/>
            <person name="Ettema T.J."/>
        </authorList>
    </citation>
    <scope>NUCLEOTIDE SEQUENCE</scope>
</reference>
<dbReference type="CDD" id="cd07996">
    <property type="entry name" value="WGR_MMR_like"/>
    <property type="match status" value="1"/>
</dbReference>
<dbReference type="SUPFAM" id="SSF142921">
    <property type="entry name" value="WGR domain-like"/>
    <property type="match status" value="1"/>
</dbReference>
<evidence type="ECO:0000313" key="2">
    <source>
        <dbReference type="EMBL" id="KKN90456.1"/>
    </source>
</evidence>
<organism evidence="2">
    <name type="scientific">marine sediment metagenome</name>
    <dbReference type="NCBI Taxonomy" id="412755"/>
    <lineage>
        <taxon>unclassified sequences</taxon>
        <taxon>metagenomes</taxon>
        <taxon>ecological metagenomes</taxon>
    </lineage>
</organism>
<dbReference type="Gene3D" id="2.20.140.10">
    <property type="entry name" value="WGR domain"/>
    <property type="match status" value="1"/>
</dbReference>
<comment type="caution">
    <text evidence="2">The sequence shown here is derived from an EMBL/GenBank/DDBJ whole genome shotgun (WGS) entry which is preliminary data.</text>
</comment>